<proteinExistence type="predicted"/>
<feature type="compositionally biased region" description="Polar residues" evidence="1">
    <location>
        <begin position="143"/>
        <end position="154"/>
    </location>
</feature>
<dbReference type="Proteomes" id="UP001176521">
    <property type="component" value="Unassembled WGS sequence"/>
</dbReference>
<accession>A0AAN6JIF5</accession>
<feature type="compositionally biased region" description="Basic and acidic residues" evidence="1">
    <location>
        <begin position="998"/>
        <end position="1014"/>
    </location>
</feature>
<name>A0AAN6JIF5_9BASI</name>
<feature type="compositionally biased region" description="Polar residues" evidence="1">
    <location>
        <begin position="669"/>
        <end position="690"/>
    </location>
</feature>
<feature type="region of interest" description="Disordered" evidence="1">
    <location>
        <begin position="669"/>
        <end position="694"/>
    </location>
</feature>
<sequence length="1194" mass="131395">MATSLASTALRRPQAMRSLVKAGSSAVRCAICSNIKSSDQHGDASSSASASAGASADSRADARAASSSSTAFSIHGDGPSSSRSAWTYAHSAAPEAMSSVRMGKRRRLSYSSASSAPPAAAIAAAAAISPSHAVQDAPESETARGSIQAAQRRPTQSKRAVRSHKPKQNVLHVTSPLSALLPTTAEDLSPVDIPGLLTQILSFVKELELQLATANRSQSRVLRAHTSSMPRIHGRQKKAMLLNRFARPKHPSQELFEDIIQQLLLRFAYLLTCIPDDRARRAASILLRHAGNRSKLWPQLSSSDTRLSLPHSWTNAKGGTLRMKGRDARTPVHLFEQWQRRRRRLRRLLRLVPERIYSPEFIALLSRTLLGTSDTAWQDVPAGDTTLAPDHSLGELDPVERARTGRTGPRKHSNRLPAADPSHWLNERLVQQCLAYLRILASHTAASGRSSFPDQSAWLGIPELAIAMQVAVRQRNPAFSAELIEQLDAVLRGDMDFGSHAEGAMVQANVERKSPTRTYSSVKSVHLRTLLLRVSPKRRKKLLETFPASSRLKRVLASTPPPRTIDQERPIRTSRGQRLEQLLDSSRASVLADRVSASSPAGQGHPRHLDSVIQLHSALFEQMNTTARKEMEAHRGHRSEAGQPLSQVVAKKLFLRLLNLQKAADARASANTGLSQPQKAAQLPQGSNAQAAERNTAKPIVLSDVVIAAGTEMLARDSKVPVEAVLACFRVDAYGRDLYSGRAGEESAAVLGTIDASHLPTAYGLAIRGLALRGHFEASDALFRAFVRRSTTMGHVYSSLKFDSLILNFRWASEVRRVQNLSSAATQDERQSHAIDAAAVAVEARSALGGMLGFVGVQDADFFTFAQPLNLVALPLQGKDAVRPSVKLLTSIVFSLSKHWTARWAAVGTWLALERRWPKIAHEKGFLQALLLSARAIKTGGQKLSSQSAWTGDDPAIMARALFRHWLFRAHPELHPAASSSPVAPVWLPVGDVDKTDPRSESGRYTMLRKEAKRAQARAQTAGPSSLLPPATTSVERRPSINFDAEVFHTYAQLLSSILAAPKPKRKKGDLHAASPDAGSDPLLSRGPSVTELILVLSWMRRLGIQPDQHTLCLVGVHLYRYYKWYGRPWPKGKRYFRSEDRSTDRRKHFEGMGPLNDWLSEWVEDRWPTELEVHEYSRYMKEKRKSPPVVWDF</sequence>
<evidence type="ECO:0000313" key="3">
    <source>
        <dbReference type="Proteomes" id="UP001176521"/>
    </source>
</evidence>
<comment type="caution">
    <text evidence="2">The sequence shown here is derived from an EMBL/GenBank/DDBJ whole genome shotgun (WGS) entry which is preliminary data.</text>
</comment>
<gene>
    <name evidence="2" type="ORF">OC842_005430</name>
</gene>
<reference evidence="2" key="1">
    <citation type="journal article" date="2023" name="PhytoFront">
        <title>Draft Genome Resources of Seven Strains of Tilletia horrida, Causal Agent of Kernel Smut of Rice.</title>
        <authorList>
            <person name="Khanal S."/>
            <person name="Antony Babu S."/>
            <person name="Zhou X.G."/>
        </authorList>
    </citation>
    <scope>NUCLEOTIDE SEQUENCE</scope>
    <source>
        <strain evidence="2">TX3</strain>
    </source>
</reference>
<feature type="compositionally biased region" description="Basic and acidic residues" evidence="1">
    <location>
        <begin position="392"/>
        <end position="403"/>
    </location>
</feature>
<dbReference type="EMBL" id="JAPDMQ010000387">
    <property type="protein sequence ID" value="KAK0525667.1"/>
    <property type="molecule type" value="Genomic_DNA"/>
</dbReference>
<feature type="region of interest" description="Disordered" evidence="1">
    <location>
        <begin position="132"/>
        <end position="169"/>
    </location>
</feature>
<keyword evidence="3" id="KW-1185">Reference proteome</keyword>
<feature type="compositionally biased region" description="Basic residues" evidence="1">
    <location>
        <begin position="155"/>
        <end position="167"/>
    </location>
</feature>
<feature type="region of interest" description="Disordered" evidence="1">
    <location>
        <begin position="998"/>
        <end position="1034"/>
    </location>
</feature>
<organism evidence="2 3">
    <name type="scientific">Tilletia horrida</name>
    <dbReference type="NCBI Taxonomy" id="155126"/>
    <lineage>
        <taxon>Eukaryota</taxon>
        <taxon>Fungi</taxon>
        <taxon>Dikarya</taxon>
        <taxon>Basidiomycota</taxon>
        <taxon>Ustilaginomycotina</taxon>
        <taxon>Exobasidiomycetes</taxon>
        <taxon>Tilletiales</taxon>
        <taxon>Tilletiaceae</taxon>
        <taxon>Tilletia</taxon>
    </lineage>
</organism>
<evidence type="ECO:0000256" key="1">
    <source>
        <dbReference type="SAM" id="MobiDB-lite"/>
    </source>
</evidence>
<feature type="region of interest" description="Disordered" evidence="1">
    <location>
        <begin position="381"/>
        <end position="419"/>
    </location>
</feature>
<dbReference type="AlphaFoldDB" id="A0AAN6JIF5"/>
<evidence type="ECO:0000313" key="2">
    <source>
        <dbReference type="EMBL" id="KAK0525667.1"/>
    </source>
</evidence>
<protein>
    <submittedName>
        <fullName evidence="2">Uncharacterized protein</fullName>
    </submittedName>
</protein>